<keyword evidence="2 8" id="KW-0813">Transport</keyword>
<evidence type="ECO:0000259" key="13">
    <source>
        <dbReference type="Pfam" id="PF07715"/>
    </source>
</evidence>
<evidence type="ECO:0000256" key="5">
    <source>
        <dbReference type="ARBA" id="ARBA00023077"/>
    </source>
</evidence>
<evidence type="ECO:0000256" key="7">
    <source>
        <dbReference type="ARBA" id="ARBA00023237"/>
    </source>
</evidence>
<evidence type="ECO:0000256" key="8">
    <source>
        <dbReference type="PROSITE-ProRule" id="PRU01360"/>
    </source>
</evidence>
<dbReference type="Gene3D" id="2.40.170.20">
    <property type="entry name" value="TonB-dependent receptor, beta-barrel domain"/>
    <property type="match status" value="1"/>
</dbReference>
<dbReference type="Pfam" id="PF07715">
    <property type="entry name" value="Plug"/>
    <property type="match status" value="1"/>
</dbReference>
<feature type="chain" id="PRO_5020185911" evidence="11">
    <location>
        <begin position="25"/>
        <end position="780"/>
    </location>
</feature>
<dbReference type="Proteomes" id="UP000295293">
    <property type="component" value="Unassembled WGS sequence"/>
</dbReference>
<dbReference type="OrthoDB" id="8670144at2"/>
<feature type="domain" description="TonB-dependent receptor plug" evidence="13">
    <location>
        <begin position="84"/>
        <end position="187"/>
    </location>
</feature>
<evidence type="ECO:0000256" key="9">
    <source>
        <dbReference type="RuleBase" id="RU003357"/>
    </source>
</evidence>
<organism evidence="14 15">
    <name type="scientific">Tahibacter aquaticus</name>
    <dbReference type="NCBI Taxonomy" id="520092"/>
    <lineage>
        <taxon>Bacteria</taxon>
        <taxon>Pseudomonadati</taxon>
        <taxon>Pseudomonadota</taxon>
        <taxon>Gammaproteobacteria</taxon>
        <taxon>Lysobacterales</taxon>
        <taxon>Rhodanobacteraceae</taxon>
        <taxon>Tahibacter</taxon>
    </lineage>
</organism>
<dbReference type="InterPro" id="IPR037066">
    <property type="entry name" value="Plug_dom_sf"/>
</dbReference>
<dbReference type="InterPro" id="IPR036942">
    <property type="entry name" value="Beta-barrel_TonB_sf"/>
</dbReference>
<name>A0A4R6YVC1_9GAMM</name>
<dbReference type="SUPFAM" id="SSF56935">
    <property type="entry name" value="Porins"/>
    <property type="match status" value="1"/>
</dbReference>
<evidence type="ECO:0000256" key="3">
    <source>
        <dbReference type="ARBA" id="ARBA00022452"/>
    </source>
</evidence>
<comment type="caution">
    <text evidence="14">The sequence shown here is derived from an EMBL/GenBank/DDBJ whole genome shotgun (WGS) entry which is preliminary data.</text>
</comment>
<evidence type="ECO:0000256" key="1">
    <source>
        <dbReference type="ARBA" id="ARBA00004571"/>
    </source>
</evidence>
<evidence type="ECO:0000256" key="11">
    <source>
        <dbReference type="SAM" id="SignalP"/>
    </source>
</evidence>
<dbReference type="PROSITE" id="PS52016">
    <property type="entry name" value="TONB_DEPENDENT_REC_3"/>
    <property type="match status" value="1"/>
</dbReference>
<dbReference type="GO" id="GO:0044718">
    <property type="term" value="P:siderophore transmembrane transport"/>
    <property type="evidence" value="ECO:0007669"/>
    <property type="project" value="TreeGrafter"/>
</dbReference>
<dbReference type="GO" id="GO:0015344">
    <property type="term" value="F:siderophore uptake transmembrane transporter activity"/>
    <property type="evidence" value="ECO:0007669"/>
    <property type="project" value="TreeGrafter"/>
</dbReference>
<evidence type="ECO:0000313" key="14">
    <source>
        <dbReference type="EMBL" id="TDR42444.1"/>
    </source>
</evidence>
<accession>A0A4R6YVC1</accession>
<feature type="region of interest" description="Disordered" evidence="10">
    <location>
        <begin position="44"/>
        <end position="67"/>
    </location>
</feature>
<dbReference type="Gene3D" id="2.170.130.10">
    <property type="entry name" value="TonB-dependent receptor, plug domain"/>
    <property type="match status" value="1"/>
</dbReference>
<dbReference type="InterPro" id="IPR039426">
    <property type="entry name" value="TonB-dep_rcpt-like"/>
</dbReference>
<keyword evidence="14" id="KW-0675">Receptor</keyword>
<feature type="signal peptide" evidence="11">
    <location>
        <begin position="1"/>
        <end position="24"/>
    </location>
</feature>
<comment type="similarity">
    <text evidence="8 9">Belongs to the TonB-dependent receptor family.</text>
</comment>
<comment type="subcellular location">
    <subcellularLocation>
        <location evidence="1 8">Cell outer membrane</location>
        <topology evidence="1 8">Multi-pass membrane protein</topology>
    </subcellularLocation>
</comment>
<dbReference type="RefSeq" id="WP_133819269.1">
    <property type="nucleotide sequence ID" value="NZ_SNZH01000008.1"/>
</dbReference>
<keyword evidence="15" id="KW-1185">Reference proteome</keyword>
<gene>
    <name evidence="14" type="ORF">DFR29_10827</name>
</gene>
<keyword evidence="3 8" id="KW-1134">Transmembrane beta strand</keyword>
<proteinExistence type="inferred from homology"/>
<evidence type="ECO:0000256" key="2">
    <source>
        <dbReference type="ARBA" id="ARBA00022448"/>
    </source>
</evidence>
<keyword evidence="4 8" id="KW-0812">Transmembrane</keyword>
<evidence type="ECO:0000256" key="6">
    <source>
        <dbReference type="ARBA" id="ARBA00023136"/>
    </source>
</evidence>
<reference evidence="14 15" key="1">
    <citation type="submission" date="2019-03" db="EMBL/GenBank/DDBJ databases">
        <title>Genomic Encyclopedia of Type Strains, Phase IV (KMG-IV): sequencing the most valuable type-strain genomes for metagenomic binning, comparative biology and taxonomic classification.</title>
        <authorList>
            <person name="Goeker M."/>
        </authorList>
    </citation>
    <scope>NUCLEOTIDE SEQUENCE [LARGE SCALE GENOMIC DNA]</scope>
    <source>
        <strain evidence="14 15">DSM 21667</strain>
    </source>
</reference>
<dbReference type="GO" id="GO:0009279">
    <property type="term" value="C:cell outer membrane"/>
    <property type="evidence" value="ECO:0007669"/>
    <property type="project" value="UniProtKB-SubCell"/>
</dbReference>
<dbReference type="InterPro" id="IPR012910">
    <property type="entry name" value="Plug_dom"/>
</dbReference>
<protein>
    <submittedName>
        <fullName evidence="14">Iron complex outermembrane receptor protein</fullName>
    </submittedName>
</protein>
<dbReference type="PROSITE" id="PS51257">
    <property type="entry name" value="PROKAR_LIPOPROTEIN"/>
    <property type="match status" value="1"/>
</dbReference>
<evidence type="ECO:0000259" key="12">
    <source>
        <dbReference type="Pfam" id="PF00593"/>
    </source>
</evidence>
<feature type="domain" description="TonB-dependent receptor-like beta-barrel" evidence="12">
    <location>
        <begin position="297"/>
        <end position="746"/>
    </location>
</feature>
<evidence type="ECO:0000313" key="15">
    <source>
        <dbReference type="Proteomes" id="UP000295293"/>
    </source>
</evidence>
<dbReference type="Pfam" id="PF00593">
    <property type="entry name" value="TonB_dep_Rec_b-barrel"/>
    <property type="match status" value="1"/>
</dbReference>
<dbReference type="InterPro" id="IPR000531">
    <property type="entry name" value="Beta-barrel_TonB"/>
</dbReference>
<dbReference type="PANTHER" id="PTHR30069">
    <property type="entry name" value="TONB-DEPENDENT OUTER MEMBRANE RECEPTOR"/>
    <property type="match status" value="1"/>
</dbReference>
<keyword evidence="11" id="KW-0732">Signal</keyword>
<keyword evidence="6 8" id="KW-0472">Membrane</keyword>
<dbReference type="AlphaFoldDB" id="A0A4R6YVC1"/>
<keyword evidence="5 9" id="KW-0798">TonB box</keyword>
<dbReference type="EMBL" id="SNZH01000008">
    <property type="protein sequence ID" value="TDR42444.1"/>
    <property type="molecule type" value="Genomic_DNA"/>
</dbReference>
<evidence type="ECO:0000256" key="4">
    <source>
        <dbReference type="ARBA" id="ARBA00022692"/>
    </source>
</evidence>
<dbReference type="PANTHER" id="PTHR30069:SF42">
    <property type="entry name" value="FERRIC AEROBACTIN RECEPTOR"/>
    <property type="match status" value="1"/>
</dbReference>
<sequence length="780" mass="85174">MKTPVRVSRACLALAIAVACNAWAEDAATADTAADTSAANASAAQDTAADDSSAAKKKNPNRADAQKLDTVTVTTGTRSAKAVDKIPGAITVVTPIEIQRTLTQTDDATAVLARTVPGYAESSQALSNSGETLRGRVALRLFDGVPQGSPLRDGSRNATFTDMGIVGRIEVINGPSASEGVGASGGIINYLSATPTQEGNEFRLLTRYSTQFEDDSGGWKVGLNFKHKQDDYDFVAGASIIDRGMGYDADGVRLGMNTSGSTNDSVAKNLFFKGGYNFGEGGEKRLQATYSHFELRGNGNYIQVDGCRYDAESCPNPRPNTSERGHIFGTKAEFNDFQQFNLQYSDANLFGGTFSANAYWADQAMRYPPENGSDRQDPLIPPNGPDGLIWDQSEINSDKVGLRTGWTRADLFNVAGLELRTGIDWVRDKADQRLALTQRLWVPPMEYTSVAPYVQMSYDIGQFTFSGGVRREDGKLNVEDYTTTWFRGRRNVTGGELEYGETLKNIGGIWRFADGWSAFAAYGEGFGLPNVGIPLRNISCPVSPGNGCPDAPPVTVGDLFDLQPVVVDNREFGLNWQGESTYFSMSRYDSRSAFGTSFAIDPATNDYVLFRAPTRIKGWELTADWNLSDAWKLSGLYSHIRGNTSFWSADPAGRFGAGGLNKPMGALDVNPDKIGLSLRWKFAPDGDITLGSTTLLSRDLSGSDTRAFDAATYRYVEHTDGYTLFDLSANYRTERYGRFSIGVENLTNKQYTLSWSQVPGFRNYWAGRGRLFSLTHELTW</sequence>
<keyword evidence="7 8" id="KW-0998">Cell outer membrane</keyword>
<evidence type="ECO:0000256" key="10">
    <source>
        <dbReference type="SAM" id="MobiDB-lite"/>
    </source>
</evidence>